<dbReference type="eggNOG" id="COG0438">
    <property type="taxonomic scope" value="Bacteria"/>
</dbReference>
<dbReference type="AlphaFoldDB" id="A1TFS3"/>
<evidence type="ECO:0000313" key="2">
    <source>
        <dbReference type="Proteomes" id="UP000009159"/>
    </source>
</evidence>
<sequence length="468" mass="51143">MRRTCACRFRARHNTLPAHGATPRSPTRSRRYRLGAEQRPAPANSSCHHGVVSVALISAVDPYPTDAGKKVVLAGFVDYLADRHGADNVHYIKVGTARRENFPVQLHEVPGPRRVDVLRNVAARVATGRASLQEAFLGSRQTMEAITQILEDIKPGLRIYDTVRMAQYASDDIAANSICYLDDLFSERYDRMLKAAARYPDVELSPLGNFAEHVPKRLQPLATDRVSQSALLRLERRLVLRSEDRAARRFGRCLLLNSGETAQLQRRTGVAPGRIQCVPPLLNIVASSGRTYRGTKEFIFLGLLSLPHNEDGLESFLRTAWPLVLARMPDAHLTVIGRDASPRLLALTTELAGSVTVAGYVPDLDDALNGAAALINPLRFGSGIKLKVFEALRRSLPVISTTVGAEGIDSGPGTGILIADDAAATADLLCSLTSVERNAEVSDEAREHFASTYSRDAVFAVYDRAFTL</sequence>
<reference evidence="1" key="1">
    <citation type="submission" date="2006-12" db="EMBL/GenBank/DDBJ databases">
        <title>Complete sequence of Mycobacterium vanbaalenii PYR-1.</title>
        <authorList>
            <consortium name="US DOE Joint Genome Institute"/>
            <person name="Copeland A."/>
            <person name="Lucas S."/>
            <person name="Lapidus A."/>
            <person name="Barry K."/>
            <person name="Detter J.C."/>
            <person name="Glavina del Rio T."/>
            <person name="Hammon N."/>
            <person name="Israni S."/>
            <person name="Dalin E."/>
            <person name="Tice H."/>
            <person name="Pitluck S."/>
            <person name="Singan V."/>
            <person name="Schmutz J."/>
            <person name="Larimer F."/>
            <person name="Land M."/>
            <person name="Hauser L."/>
            <person name="Kyrpides N."/>
            <person name="Anderson I.J."/>
            <person name="Miller C."/>
            <person name="Richardson P."/>
        </authorList>
    </citation>
    <scope>NUCLEOTIDE SEQUENCE [LARGE SCALE GENOMIC DNA]</scope>
    <source>
        <strain evidence="1">PYR-1</strain>
    </source>
</reference>
<dbReference type="EMBL" id="CP000511">
    <property type="protein sequence ID" value="ABM16023.1"/>
    <property type="molecule type" value="Genomic_DNA"/>
</dbReference>
<dbReference type="KEGG" id="mva:Mvan_5252"/>
<dbReference type="Proteomes" id="UP000009159">
    <property type="component" value="Chromosome"/>
</dbReference>
<keyword evidence="2" id="KW-1185">Reference proteome</keyword>
<proteinExistence type="predicted"/>
<dbReference type="STRING" id="350058.Mvan_5252"/>
<dbReference type="Gene3D" id="3.40.50.2000">
    <property type="entry name" value="Glycogen Phosphorylase B"/>
    <property type="match status" value="1"/>
</dbReference>
<dbReference type="Pfam" id="PF13692">
    <property type="entry name" value="Glyco_trans_1_4"/>
    <property type="match status" value="1"/>
</dbReference>
<gene>
    <name evidence="1" type="ordered locus">Mvan_5252</name>
</gene>
<name>A1TFS3_MYCVP</name>
<protein>
    <submittedName>
        <fullName evidence="1">Glycosyl transferase, group 1</fullName>
    </submittedName>
</protein>
<dbReference type="PANTHER" id="PTHR12526">
    <property type="entry name" value="GLYCOSYLTRANSFERASE"/>
    <property type="match status" value="1"/>
</dbReference>
<dbReference type="SUPFAM" id="SSF53756">
    <property type="entry name" value="UDP-Glycosyltransferase/glycogen phosphorylase"/>
    <property type="match status" value="1"/>
</dbReference>
<keyword evidence="1" id="KW-0808">Transferase</keyword>
<dbReference type="HOGENOM" id="CLU_028014_3_1_11"/>
<accession>A1TFS3</accession>
<dbReference type="GO" id="GO:0016740">
    <property type="term" value="F:transferase activity"/>
    <property type="evidence" value="ECO:0007669"/>
    <property type="project" value="UniProtKB-KW"/>
</dbReference>
<organism evidence="1 2">
    <name type="scientific">Mycolicibacterium vanbaalenii (strain DSM 7251 / JCM 13017 / BCRC 16820 / KCTC 9966 / NRRL B-24157 / PYR-1)</name>
    <name type="common">Mycobacterium vanbaalenii</name>
    <dbReference type="NCBI Taxonomy" id="350058"/>
    <lineage>
        <taxon>Bacteria</taxon>
        <taxon>Bacillati</taxon>
        <taxon>Actinomycetota</taxon>
        <taxon>Actinomycetes</taxon>
        <taxon>Mycobacteriales</taxon>
        <taxon>Mycobacteriaceae</taxon>
        <taxon>Mycolicibacterium</taxon>
    </lineage>
</organism>
<evidence type="ECO:0000313" key="1">
    <source>
        <dbReference type="EMBL" id="ABM16023.1"/>
    </source>
</evidence>
<dbReference type="CAZy" id="GT4">
    <property type="family name" value="Glycosyltransferase Family 4"/>
</dbReference>